<evidence type="ECO:0000256" key="11">
    <source>
        <dbReference type="HAMAP-Rule" id="MF_00303"/>
    </source>
</evidence>
<dbReference type="GO" id="GO:0043335">
    <property type="term" value="P:protein unfolding"/>
    <property type="evidence" value="ECO:0007669"/>
    <property type="project" value="TreeGrafter"/>
</dbReference>
<dbReference type="STRING" id="291169.A9E74_00831"/>
<dbReference type="InterPro" id="IPR005215">
    <property type="entry name" value="Trig_fac"/>
</dbReference>
<evidence type="ECO:0000256" key="7">
    <source>
        <dbReference type="ARBA" id="ARBA00023186"/>
    </source>
</evidence>
<evidence type="ECO:0000259" key="13">
    <source>
        <dbReference type="Pfam" id="PF05697"/>
    </source>
</evidence>
<comment type="caution">
    <text evidence="15">The sequence shown here is derived from an EMBL/GenBank/DDBJ whole genome shotgun (WGS) entry which is preliminary data.</text>
</comment>
<dbReference type="GO" id="GO:0003755">
    <property type="term" value="F:peptidyl-prolyl cis-trans isomerase activity"/>
    <property type="evidence" value="ECO:0007669"/>
    <property type="project" value="UniProtKB-UniRule"/>
</dbReference>
<keyword evidence="5 11" id="KW-0132">Cell division</keyword>
<evidence type="ECO:0000259" key="14">
    <source>
        <dbReference type="Pfam" id="PF05698"/>
    </source>
</evidence>
<name>A0A1E3GTX1_9GAMM</name>
<dbReference type="PATRIC" id="fig|291169.3.peg.833"/>
<evidence type="ECO:0000256" key="8">
    <source>
        <dbReference type="ARBA" id="ARBA00023235"/>
    </source>
</evidence>
<dbReference type="SUPFAM" id="SSF54534">
    <property type="entry name" value="FKBP-like"/>
    <property type="match status" value="1"/>
</dbReference>
<dbReference type="GO" id="GO:0051301">
    <property type="term" value="P:cell division"/>
    <property type="evidence" value="ECO:0007669"/>
    <property type="project" value="UniProtKB-KW"/>
</dbReference>
<dbReference type="InterPro" id="IPR037041">
    <property type="entry name" value="Trigger_fac_C_sf"/>
</dbReference>
<dbReference type="RefSeq" id="WP_069295361.1">
    <property type="nucleotide sequence ID" value="NZ_MCRI01000005.1"/>
</dbReference>
<keyword evidence="11" id="KW-0963">Cytoplasm</keyword>
<dbReference type="GO" id="GO:0044183">
    <property type="term" value="F:protein folding chaperone"/>
    <property type="evidence" value="ECO:0007669"/>
    <property type="project" value="TreeGrafter"/>
</dbReference>
<sequence>MQVTVENVSELGRKMTITVEDANIEQAVEQRLASIRPSVRMAGFRPGKVPMKMLVKTHGPSARREVIDQIVQDSMREAFTQEKVNPASPPHIDSMKEEKSALVYTLNYEIFPELAEVKLADIKLEKTVAEVTEEDVDKMLETLREQRMSWEPLKRAAKEEDGVTIDFVGSIDGEEFQGGKGKDVLVIIGNGSMLPEFEQQLVGVKPDQELTISMTFPEDYRAEHLRGKKADFAVTVKQVAKKKLPKLDKEFAELCGVEGGLAALKKEVRSNMERELSAALKNVNKRKAMDSVAANNDIALPEAPVEREANFLMEQAKNNLRNQGVNVEGLPFELSNFKDNAEKRVKLSLLIGKIISDNKIQPEEKRVREAIEAIAASYEDPEDVMNYYMTNQDKLSEIQMMVVEDTVVEWIYDNVKVEEKASSFSEVMNAIA</sequence>
<evidence type="ECO:0000313" key="16">
    <source>
        <dbReference type="Proteomes" id="UP000094379"/>
    </source>
</evidence>
<organism evidence="15 16">
    <name type="scientific">Methylophaga muralis</name>
    <dbReference type="NCBI Taxonomy" id="291169"/>
    <lineage>
        <taxon>Bacteria</taxon>
        <taxon>Pseudomonadati</taxon>
        <taxon>Pseudomonadota</taxon>
        <taxon>Gammaproteobacteria</taxon>
        <taxon>Thiotrichales</taxon>
        <taxon>Piscirickettsiaceae</taxon>
        <taxon>Methylophaga</taxon>
    </lineage>
</organism>
<comment type="similarity">
    <text evidence="2 11">Belongs to the FKBP-type PPIase family. Tig subfamily.</text>
</comment>
<dbReference type="SUPFAM" id="SSF102735">
    <property type="entry name" value="Trigger factor ribosome-binding domain"/>
    <property type="match status" value="1"/>
</dbReference>
<dbReference type="GO" id="GO:0051083">
    <property type="term" value="P:'de novo' cotranslational protein folding"/>
    <property type="evidence" value="ECO:0007669"/>
    <property type="project" value="TreeGrafter"/>
</dbReference>
<dbReference type="PANTHER" id="PTHR30560:SF3">
    <property type="entry name" value="TRIGGER FACTOR-LIKE PROTEIN TIG, CHLOROPLASTIC"/>
    <property type="match status" value="1"/>
</dbReference>
<evidence type="ECO:0000256" key="1">
    <source>
        <dbReference type="ARBA" id="ARBA00000971"/>
    </source>
</evidence>
<dbReference type="PIRSF" id="PIRSF003095">
    <property type="entry name" value="Trigger_factor"/>
    <property type="match status" value="1"/>
</dbReference>
<dbReference type="Gene3D" id="1.10.3120.10">
    <property type="entry name" value="Trigger factor, C-terminal domain"/>
    <property type="match status" value="1"/>
</dbReference>
<dbReference type="InterPro" id="IPR046357">
    <property type="entry name" value="PPIase_dom_sf"/>
</dbReference>
<comment type="subcellular location">
    <subcellularLocation>
        <location evidence="11">Cytoplasm</location>
    </subcellularLocation>
    <text evidence="11">About half TF is bound to the ribosome near the polypeptide exit tunnel while the other half is free in the cytoplasm.</text>
</comment>
<evidence type="ECO:0000313" key="15">
    <source>
        <dbReference type="EMBL" id="ODN67487.1"/>
    </source>
</evidence>
<comment type="domain">
    <text evidence="11">Consists of 3 domains; the N-terminus binds the ribosome, the middle domain has PPIase activity, while the C-terminus has intrinsic chaperone activity on its own.</text>
</comment>
<dbReference type="Gene3D" id="3.10.50.40">
    <property type="match status" value="1"/>
</dbReference>
<keyword evidence="6 11" id="KW-0697">Rotamase</keyword>
<keyword evidence="16" id="KW-1185">Reference proteome</keyword>
<dbReference type="InterPro" id="IPR036611">
    <property type="entry name" value="Trigger_fac_ribosome-bd_sf"/>
</dbReference>
<dbReference type="Pfam" id="PF05697">
    <property type="entry name" value="Trigger_N"/>
    <property type="match status" value="1"/>
</dbReference>
<dbReference type="GO" id="GO:0005737">
    <property type="term" value="C:cytoplasm"/>
    <property type="evidence" value="ECO:0007669"/>
    <property type="project" value="UniProtKB-SubCell"/>
</dbReference>
<dbReference type="AlphaFoldDB" id="A0A1E3GTX1"/>
<comment type="function">
    <text evidence="11">Involved in protein export. Acts as a chaperone by maintaining the newly synthesized protein in an open conformation. Functions as a peptidyl-prolyl cis-trans isomerase.</text>
</comment>
<evidence type="ECO:0000256" key="2">
    <source>
        <dbReference type="ARBA" id="ARBA00005464"/>
    </source>
</evidence>
<keyword evidence="7 11" id="KW-0143">Chaperone</keyword>
<proteinExistence type="inferred from homology"/>
<evidence type="ECO:0000256" key="9">
    <source>
        <dbReference type="ARBA" id="ARBA00023306"/>
    </source>
</evidence>
<dbReference type="NCBIfam" id="TIGR00115">
    <property type="entry name" value="tig"/>
    <property type="match status" value="1"/>
</dbReference>
<evidence type="ECO:0000256" key="5">
    <source>
        <dbReference type="ARBA" id="ARBA00022618"/>
    </source>
</evidence>
<dbReference type="InterPro" id="IPR027304">
    <property type="entry name" value="Trigger_fact/SurA_dom_sf"/>
</dbReference>
<accession>A0A1E3GTX1</accession>
<evidence type="ECO:0000259" key="12">
    <source>
        <dbReference type="Pfam" id="PF00254"/>
    </source>
</evidence>
<keyword evidence="8 11" id="KW-0413">Isomerase</keyword>
<feature type="domain" description="Trigger factor C-terminal" evidence="14">
    <location>
        <begin position="261"/>
        <end position="412"/>
    </location>
</feature>
<dbReference type="InterPro" id="IPR001179">
    <property type="entry name" value="PPIase_FKBP_dom"/>
</dbReference>
<feature type="domain" description="PPIase FKBP-type" evidence="12">
    <location>
        <begin position="155"/>
        <end position="235"/>
    </location>
</feature>
<dbReference type="PANTHER" id="PTHR30560">
    <property type="entry name" value="TRIGGER FACTOR CHAPERONE AND PEPTIDYL-PROLYL CIS/TRANS ISOMERASE"/>
    <property type="match status" value="1"/>
</dbReference>
<evidence type="ECO:0000256" key="10">
    <source>
        <dbReference type="ARBA" id="ARBA00029986"/>
    </source>
</evidence>
<dbReference type="GO" id="GO:0015031">
    <property type="term" value="P:protein transport"/>
    <property type="evidence" value="ECO:0007669"/>
    <property type="project" value="UniProtKB-UniRule"/>
</dbReference>
<feature type="domain" description="Trigger factor ribosome-binding bacterial" evidence="13">
    <location>
        <begin position="1"/>
        <end position="143"/>
    </location>
</feature>
<dbReference type="EC" id="5.2.1.8" evidence="3 11"/>
<dbReference type="InterPro" id="IPR008881">
    <property type="entry name" value="Trigger_fac_ribosome-bd_bac"/>
</dbReference>
<dbReference type="FunFam" id="3.10.50.40:FF:000001">
    <property type="entry name" value="Trigger factor"/>
    <property type="match status" value="1"/>
</dbReference>
<comment type="catalytic activity">
    <reaction evidence="1 11">
        <text>[protein]-peptidylproline (omega=180) = [protein]-peptidylproline (omega=0)</text>
        <dbReference type="Rhea" id="RHEA:16237"/>
        <dbReference type="Rhea" id="RHEA-COMP:10747"/>
        <dbReference type="Rhea" id="RHEA-COMP:10748"/>
        <dbReference type="ChEBI" id="CHEBI:83833"/>
        <dbReference type="ChEBI" id="CHEBI:83834"/>
        <dbReference type="EC" id="5.2.1.8"/>
    </reaction>
</comment>
<evidence type="ECO:0000256" key="3">
    <source>
        <dbReference type="ARBA" id="ARBA00013194"/>
    </source>
</evidence>
<dbReference type="Gene3D" id="3.30.70.1050">
    <property type="entry name" value="Trigger factor ribosome-binding domain"/>
    <property type="match status" value="1"/>
</dbReference>
<dbReference type="Pfam" id="PF05698">
    <property type="entry name" value="Trigger_C"/>
    <property type="match status" value="1"/>
</dbReference>
<reference evidence="15 16" key="1">
    <citation type="submission" date="2016-07" db="EMBL/GenBank/DDBJ databases">
        <title>Draft Genome Sequence of Methylophaga muralis Bur 1.</title>
        <authorList>
            <person name="Vasilenko O.V."/>
            <person name="Doronina N.V."/>
            <person name="Shmareva M.N."/>
            <person name="Tarlachkov S.V."/>
            <person name="Mustakhimov I."/>
            <person name="Trotsenko Y.A."/>
        </authorList>
    </citation>
    <scope>NUCLEOTIDE SEQUENCE [LARGE SCALE GENOMIC DNA]</scope>
    <source>
        <strain evidence="15 16">Bur 1</strain>
    </source>
</reference>
<evidence type="ECO:0000256" key="4">
    <source>
        <dbReference type="ARBA" id="ARBA00016902"/>
    </source>
</evidence>
<keyword evidence="9 11" id="KW-0131">Cell cycle</keyword>
<dbReference type="HAMAP" id="MF_00303">
    <property type="entry name" value="Trigger_factor_Tig"/>
    <property type="match status" value="1"/>
</dbReference>
<evidence type="ECO:0000256" key="6">
    <source>
        <dbReference type="ARBA" id="ARBA00023110"/>
    </source>
</evidence>
<dbReference type="GO" id="GO:0043022">
    <property type="term" value="F:ribosome binding"/>
    <property type="evidence" value="ECO:0007669"/>
    <property type="project" value="TreeGrafter"/>
</dbReference>
<dbReference type="SUPFAM" id="SSF109998">
    <property type="entry name" value="Triger factor/SurA peptide-binding domain-like"/>
    <property type="match status" value="1"/>
</dbReference>
<protein>
    <recommendedName>
        <fullName evidence="4 11">Trigger factor</fullName>
        <shortName evidence="11">TF</shortName>
        <ecNumber evidence="3 11">5.2.1.8</ecNumber>
    </recommendedName>
    <alternativeName>
        <fullName evidence="10 11">PPIase</fullName>
    </alternativeName>
</protein>
<dbReference type="InterPro" id="IPR008880">
    <property type="entry name" value="Trigger_fac_C"/>
</dbReference>
<dbReference type="EMBL" id="MCRI01000005">
    <property type="protein sequence ID" value="ODN67487.1"/>
    <property type="molecule type" value="Genomic_DNA"/>
</dbReference>
<dbReference type="Proteomes" id="UP000094379">
    <property type="component" value="Unassembled WGS sequence"/>
</dbReference>
<dbReference type="Pfam" id="PF00254">
    <property type="entry name" value="FKBP_C"/>
    <property type="match status" value="1"/>
</dbReference>
<gene>
    <name evidence="11 15" type="primary">tig</name>
    <name evidence="15" type="ORF">A9E74_00831</name>
</gene>